<proteinExistence type="predicted"/>
<dbReference type="NCBIfam" id="TIGR03696">
    <property type="entry name" value="Rhs_assc_core"/>
    <property type="match status" value="1"/>
</dbReference>
<dbReference type="Gene3D" id="2.180.10.10">
    <property type="entry name" value="RHS repeat-associated core"/>
    <property type="match status" value="1"/>
</dbReference>
<sequence>MDDKQIKYIYDATGTKLQKQIYVNNNLTSITSYAGAFIYEKSSLGGSEQLQFFSHAEGYVEKVDQVYYQYVCQYKDHLGNIRLSYQDMNNDGNVDSSEIKEENNYYPFGLQHKGYNNVVNGTENNYQTFMRQEKEEELGKNTIAFQWRDYDPAIGRFGKIDRFAEIYEDTSPYAFVKNNPILYREIAGNSLILSGRKHFDAFKTDVLIGSVSSELEIIDVGKIEFNQIDIADVSSFEEAGEGGASSAAVLVQEVVEQYHKAKGGGVKNVYPENAGAYHKAGITAENQVNGRIRKTNNNDNFNDYFKTPDGVIYKQEYESTPSGKLKVIKTKL</sequence>
<dbReference type="Proteomes" id="UP000029221">
    <property type="component" value="Unassembled WGS sequence"/>
</dbReference>
<dbReference type="EMBL" id="BBML01000002">
    <property type="protein sequence ID" value="GAK96640.1"/>
    <property type="molecule type" value="Genomic_DNA"/>
</dbReference>
<evidence type="ECO:0000313" key="1">
    <source>
        <dbReference type="EMBL" id="GAK96640.1"/>
    </source>
</evidence>
<dbReference type="eggNOG" id="COG3209">
    <property type="taxonomic scope" value="Bacteria"/>
</dbReference>
<dbReference type="AlphaFoldDB" id="A0A090Q0U6"/>
<gene>
    <name evidence="1" type="ORF">JCM19294_2153</name>
</gene>
<organism evidence="1 2">
    <name type="scientific">Nonlabens tegetincola</name>
    <dbReference type="NCBI Taxonomy" id="323273"/>
    <lineage>
        <taxon>Bacteria</taxon>
        <taxon>Pseudomonadati</taxon>
        <taxon>Bacteroidota</taxon>
        <taxon>Flavobacteriia</taxon>
        <taxon>Flavobacteriales</taxon>
        <taxon>Flavobacteriaceae</taxon>
        <taxon>Nonlabens</taxon>
    </lineage>
</organism>
<name>A0A090Q0U6_9FLAO</name>
<keyword evidence="2" id="KW-1185">Reference proteome</keyword>
<comment type="caution">
    <text evidence="1">The sequence shown here is derived from an EMBL/GenBank/DDBJ whole genome shotgun (WGS) entry which is preliminary data.</text>
</comment>
<dbReference type="InterPro" id="IPR022385">
    <property type="entry name" value="Rhs_assc_core"/>
</dbReference>
<dbReference type="RefSeq" id="WP_052510308.1">
    <property type="nucleotide sequence ID" value="NZ_BBML01000002.1"/>
</dbReference>
<reference evidence="1" key="1">
    <citation type="journal article" date="2014" name="Genome Announc.">
        <title>Draft Genome Sequences of Marine Flavobacterium Nonlabens Strains NR17, NR24, NR27, NR32, NR33, and Ara13.</title>
        <authorList>
            <person name="Nakanishi M."/>
            <person name="Meirelles P."/>
            <person name="Suzuki R."/>
            <person name="Takatani N."/>
            <person name="Mino S."/>
            <person name="Suda W."/>
            <person name="Oshima K."/>
            <person name="Hattori M."/>
            <person name="Ohkuma M."/>
            <person name="Hosokawa M."/>
            <person name="Miyashita K."/>
            <person name="Thompson F.L."/>
            <person name="Niwa A."/>
            <person name="Sawabe T."/>
            <person name="Sawabe T."/>
        </authorList>
    </citation>
    <scope>NUCLEOTIDE SEQUENCE [LARGE SCALE GENOMIC DNA]</scope>
    <source>
        <strain evidence="1">JCM 19294</strain>
    </source>
</reference>
<evidence type="ECO:0000313" key="2">
    <source>
        <dbReference type="Proteomes" id="UP000029221"/>
    </source>
</evidence>
<accession>A0A090Q0U6</accession>
<protein>
    <submittedName>
        <fullName evidence="1">Cell well associated RhsD protein</fullName>
    </submittedName>
</protein>